<organism evidence="1 2">
    <name type="scientific">Canavalia gladiata</name>
    <name type="common">Sword bean</name>
    <name type="synonym">Dolichos gladiatus</name>
    <dbReference type="NCBI Taxonomy" id="3824"/>
    <lineage>
        <taxon>Eukaryota</taxon>
        <taxon>Viridiplantae</taxon>
        <taxon>Streptophyta</taxon>
        <taxon>Embryophyta</taxon>
        <taxon>Tracheophyta</taxon>
        <taxon>Spermatophyta</taxon>
        <taxon>Magnoliopsida</taxon>
        <taxon>eudicotyledons</taxon>
        <taxon>Gunneridae</taxon>
        <taxon>Pentapetalae</taxon>
        <taxon>rosids</taxon>
        <taxon>fabids</taxon>
        <taxon>Fabales</taxon>
        <taxon>Fabaceae</taxon>
        <taxon>Papilionoideae</taxon>
        <taxon>50 kb inversion clade</taxon>
        <taxon>NPAAA clade</taxon>
        <taxon>indigoferoid/millettioid clade</taxon>
        <taxon>Phaseoleae</taxon>
        <taxon>Canavalia</taxon>
    </lineage>
</organism>
<gene>
    <name evidence="1" type="ORF">VNO77_23496</name>
</gene>
<dbReference type="EMBL" id="JAYMYQ010000005">
    <property type="protein sequence ID" value="KAK7329337.1"/>
    <property type="molecule type" value="Genomic_DNA"/>
</dbReference>
<accession>A0AAN9L4K0</accession>
<evidence type="ECO:0000313" key="1">
    <source>
        <dbReference type="EMBL" id="KAK7329337.1"/>
    </source>
</evidence>
<proteinExistence type="predicted"/>
<keyword evidence="2" id="KW-1185">Reference proteome</keyword>
<dbReference type="AlphaFoldDB" id="A0AAN9L4K0"/>
<dbReference type="Proteomes" id="UP001367508">
    <property type="component" value="Unassembled WGS sequence"/>
</dbReference>
<comment type="caution">
    <text evidence="1">The sequence shown here is derived from an EMBL/GenBank/DDBJ whole genome shotgun (WGS) entry which is preliminary data.</text>
</comment>
<protein>
    <submittedName>
        <fullName evidence="1">Uncharacterized protein</fullName>
    </submittedName>
</protein>
<sequence>MAEENDALGDMISSSDELSSSLAASSLQVRNARRPFQLRRSWFFLDQNVRAREMQCGEDHATLLPSELYSKAPPSPYFFFLKFLHLEIFSFLVHNMDLVPSTTTEAITIFSIRTLSLRFSQYFSHTSLAYLRVI</sequence>
<name>A0AAN9L4K0_CANGL</name>
<reference evidence="1 2" key="1">
    <citation type="submission" date="2024-01" db="EMBL/GenBank/DDBJ databases">
        <title>The genomes of 5 underutilized Papilionoideae crops provide insights into root nodulation and disease resistanc.</title>
        <authorList>
            <person name="Jiang F."/>
        </authorList>
    </citation>
    <scope>NUCLEOTIDE SEQUENCE [LARGE SCALE GENOMIC DNA]</scope>
    <source>
        <strain evidence="1">LVBAO_FW01</strain>
        <tissue evidence="1">Leaves</tissue>
    </source>
</reference>
<evidence type="ECO:0000313" key="2">
    <source>
        <dbReference type="Proteomes" id="UP001367508"/>
    </source>
</evidence>